<name>A0A5J4Z8R7_PORPP</name>
<dbReference type="EMBL" id="VRMN01000001">
    <property type="protein sequence ID" value="KAA8499715.1"/>
    <property type="molecule type" value="Genomic_DNA"/>
</dbReference>
<organism evidence="3 4">
    <name type="scientific">Porphyridium purpureum</name>
    <name type="common">Red alga</name>
    <name type="synonym">Porphyridium cruentum</name>
    <dbReference type="NCBI Taxonomy" id="35688"/>
    <lineage>
        <taxon>Eukaryota</taxon>
        <taxon>Rhodophyta</taxon>
        <taxon>Bangiophyceae</taxon>
        <taxon>Porphyridiales</taxon>
        <taxon>Porphyridiaceae</taxon>
        <taxon>Porphyridium</taxon>
    </lineage>
</organism>
<proteinExistence type="predicted"/>
<comment type="caution">
    <text evidence="3">The sequence shown here is derived from an EMBL/GenBank/DDBJ whole genome shotgun (WGS) entry which is preliminary data.</text>
</comment>
<evidence type="ECO:0000313" key="3">
    <source>
        <dbReference type="EMBL" id="KAA8499715.1"/>
    </source>
</evidence>
<feature type="transmembrane region" description="Helical" evidence="2">
    <location>
        <begin position="201"/>
        <end position="219"/>
    </location>
</feature>
<evidence type="ECO:0000256" key="1">
    <source>
        <dbReference type="SAM" id="MobiDB-lite"/>
    </source>
</evidence>
<evidence type="ECO:0000256" key="2">
    <source>
        <dbReference type="SAM" id="Phobius"/>
    </source>
</evidence>
<protein>
    <submittedName>
        <fullName evidence="3">Uncharacterized protein</fullName>
    </submittedName>
</protein>
<feature type="region of interest" description="Disordered" evidence="1">
    <location>
        <begin position="97"/>
        <end position="177"/>
    </location>
</feature>
<keyword evidence="2" id="KW-0472">Membrane</keyword>
<keyword evidence="2" id="KW-1133">Transmembrane helix</keyword>
<evidence type="ECO:0000313" key="4">
    <source>
        <dbReference type="Proteomes" id="UP000324585"/>
    </source>
</evidence>
<keyword evidence="4" id="KW-1185">Reference proteome</keyword>
<accession>A0A5J4Z8R7</accession>
<feature type="compositionally biased region" description="Basic and acidic residues" evidence="1">
    <location>
        <begin position="97"/>
        <end position="151"/>
    </location>
</feature>
<dbReference type="AlphaFoldDB" id="A0A5J4Z8R7"/>
<gene>
    <name evidence="3" type="ORF">FVE85_7300</name>
</gene>
<reference evidence="4" key="1">
    <citation type="journal article" date="2019" name="Nat. Commun.">
        <title>Expansion of phycobilisome linker gene families in mesophilic red algae.</title>
        <authorList>
            <person name="Lee J."/>
            <person name="Kim D."/>
            <person name="Bhattacharya D."/>
            <person name="Yoon H.S."/>
        </authorList>
    </citation>
    <scope>NUCLEOTIDE SEQUENCE [LARGE SCALE GENOMIC DNA]</scope>
    <source>
        <strain evidence="4">CCMP 1328</strain>
    </source>
</reference>
<dbReference type="Proteomes" id="UP000324585">
    <property type="component" value="Unassembled WGS sequence"/>
</dbReference>
<keyword evidence="2" id="KW-0812">Transmembrane</keyword>
<sequence>MHRMEIAPAFVAPNVSCVNAKRTHARCGTRNNCTVLLALGSGNGSGRWSQARVESAWQDVVDHVQDVCERVVVRVLPSGSSMKETVEKRRSDRRAVRIQLEKKRRKQADEAARIEEHEARRKAFNERRAGSDNGRSKETKKSFDSARESAKGKRQIRSSSPKQVRETAKIKSSTASKSKVQTTQLVNMDTVRRVYYRNESYIFSAIGLLIVFLGLRGLLTRKVQQRKLEASLNPNQKNVVGGAPLPSRRMKSTKPSIRSMAESVERVVNRAQDGSISGLDVHTFLELARSAASTNADCSVGDVQEAFLDVAYQYSEATNMLLRSSADSTTRASERVLGGVLLNLANVLLEARGALAVRDDLSRRIHTLLRFDPREETLADSYARSLLRESLDNATLNEKVTILPAGRQFVLGEWPGVATQRMRTQAALRKLRLACKSLSSLSTQSINTVASLEVRRVVDTAVTNMAKFAREARLTLSMLEGSALCMLIFDFHDHFWELDAAVSRNALMFESLPALQARLESVQQYIQGLGRQIGYDSRNLFRAFAQRCMNDYVFGSVSDPCVRAELMCMPGIMRRVVALPTTTAVEICSECWTGFVQDLATEYRMHVSESTAARQIVNELAIMLELDEQRLVALKENVFREYVTSALRSAPGAGPGSKALEADAFRDMLGLSRDAGAAATESLVSKDLRVKFVNYLEARPNGLVSADVDALLDMFDAYQMGVDSGAAVLQSVLQERVNAYIERAARSFSMKDYRGAGASMSAALRVVSEYAQPIADGIAAKYPLATEFSSTDAVRVDSRRFSNALLTQLASLAEPLNFSAQDRSRLVRLFSLE</sequence>